<evidence type="ECO:0000256" key="2">
    <source>
        <dbReference type="ARBA" id="ARBA00023125"/>
    </source>
</evidence>
<dbReference type="RefSeq" id="WP_322424429.1">
    <property type="nucleotide sequence ID" value="NZ_JAXQPW010000004.1"/>
</dbReference>
<dbReference type="PANTHER" id="PTHR43214:SF43">
    <property type="entry name" value="TWO-COMPONENT RESPONSE REGULATOR"/>
    <property type="match status" value="1"/>
</dbReference>
<feature type="domain" description="HTH luxR-type" evidence="4">
    <location>
        <begin position="145"/>
        <end position="210"/>
    </location>
</feature>
<dbReference type="SUPFAM" id="SSF46894">
    <property type="entry name" value="C-terminal effector domain of the bipartite response regulators"/>
    <property type="match status" value="1"/>
</dbReference>
<dbReference type="InterPro" id="IPR058245">
    <property type="entry name" value="NreC/VraR/RcsB-like_REC"/>
</dbReference>
<dbReference type="CDD" id="cd17535">
    <property type="entry name" value="REC_NarL-like"/>
    <property type="match status" value="1"/>
</dbReference>
<dbReference type="InterPro" id="IPR001789">
    <property type="entry name" value="Sig_transdc_resp-reg_receiver"/>
</dbReference>
<sequence length="216" mass="22825">MIRVVLADDHAVVRRGLTGLLESTDDLEVVGVARDGSEAVDLVLEHRPDVAVMDLQMPVLDGVEATRAIVAAATGTEVLVLTSFSDHARIDAALGAGAVGYLLKDAEPEVLLDGIRAVARGESPLDPRAARRLLTRAAGSRETSAGAAPAGLSPREAEVLRLVVEGLLNKQIAQRLGITERTVKAHLTSAYQRIGVADRTQAALWAQRHDLGGRTP</sequence>
<dbReference type="InterPro" id="IPR000792">
    <property type="entry name" value="Tscrpt_reg_LuxR_C"/>
</dbReference>
<evidence type="ECO:0000259" key="5">
    <source>
        <dbReference type="PROSITE" id="PS50110"/>
    </source>
</evidence>
<dbReference type="PANTHER" id="PTHR43214">
    <property type="entry name" value="TWO-COMPONENT RESPONSE REGULATOR"/>
    <property type="match status" value="1"/>
</dbReference>
<evidence type="ECO:0000256" key="1">
    <source>
        <dbReference type="ARBA" id="ARBA00022553"/>
    </source>
</evidence>
<dbReference type="Pfam" id="PF00196">
    <property type="entry name" value="GerE"/>
    <property type="match status" value="1"/>
</dbReference>
<dbReference type="InterPro" id="IPR039420">
    <property type="entry name" value="WalR-like"/>
</dbReference>
<keyword evidence="2" id="KW-0238">DNA-binding</keyword>
<evidence type="ECO:0000313" key="6">
    <source>
        <dbReference type="EMBL" id="MDZ5662343.1"/>
    </source>
</evidence>
<evidence type="ECO:0000313" key="7">
    <source>
        <dbReference type="Proteomes" id="UP001291999"/>
    </source>
</evidence>
<comment type="caution">
    <text evidence="6">The sequence shown here is derived from an EMBL/GenBank/DDBJ whole genome shotgun (WGS) entry which is preliminary data.</text>
</comment>
<protein>
    <submittedName>
        <fullName evidence="6">Response regulator transcription factor</fullName>
    </submittedName>
</protein>
<feature type="modified residue" description="4-aspartylphosphate" evidence="3">
    <location>
        <position position="54"/>
    </location>
</feature>
<gene>
    <name evidence="6" type="ORF">SFC79_11260</name>
</gene>
<dbReference type="PROSITE" id="PS50043">
    <property type="entry name" value="HTH_LUXR_2"/>
    <property type="match status" value="1"/>
</dbReference>
<dbReference type="InterPro" id="IPR011006">
    <property type="entry name" value="CheY-like_superfamily"/>
</dbReference>
<dbReference type="PRINTS" id="PR00038">
    <property type="entry name" value="HTHLUXR"/>
</dbReference>
<dbReference type="Pfam" id="PF00072">
    <property type="entry name" value="Response_reg"/>
    <property type="match status" value="1"/>
</dbReference>
<evidence type="ECO:0000256" key="3">
    <source>
        <dbReference type="PROSITE-ProRule" id="PRU00169"/>
    </source>
</evidence>
<dbReference type="InterPro" id="IPR016032">
    <property type="entry name" value="Sig_transdc_resp-reg_C-effctor"/>
</dbReference>
<organism evidence="6 7">
    <name type="scientific">Nocardioides renjunii</name>
    <dbReference type="NCBI Taxonomy" id="3095075"/>
    <lineage>
        <taxon>Bacteria</taxon>
        <taxon>Bacillati</taxon>
        <taxon>Actinomycetota</taxon>
        <taxon>Actinomycetes</taxon>
        <taxon>Propionibacteriales</taxon>
        <taxon>Nocardioidaceae</taxon>
        <taxon>Nocardioides</taxon>
    </lineage>
</organism>
<keyword evidence="1 3" id="KW-0597">Phosphoprotein</keyword>
<accession>A0ABU5KBL0</accession>
<dbReference type="PROSITE" id="PS50110">
    <property type="entry name" value="RESPONSE_REGULATORY"/>
    <property type="match status" value="1"/>
</dbReference>
<dbReference type="CDD" id="cd06170">
    <property type="entry name" value="LuxR_C_like"/>
    <property type="match status" value="1"/>
</dbReference>
<keyword evidence="7" id="KW-1185">Reference proteome</keyword>
<dbReference type="SMART" id="SM00421">
    <property type="entry name" value="HTH_LUXR"/>
    <property type="match status" value="1"/>
</dbReference>
<dbReference type="SUPFAM" id="SSF52172">
    <property type="entry name" value="CheY-like"/>
    <property type="match status" value="1"/>
</dbReference>
<dbReference type="Gene3D" id="3.40.50.2300">
    <property type="match status" value="1"/>
</dbReference>
<name>A0ABU5KBL0_9ACTN</name>
<proteinExistence type="predicted"/>
<dbReference type="SMART" id="SM00448">
    <property type="entry name" value="REC"/>
    <property type="match status" value="1"/>
</dbReference>
<dbReference type="PROSITE" id="PS00622">
    <property type="entry name" value="HTH_LUXR_1"/>
    <property type="match status" value="1"/>
</dbReference>
<dbReference type="EMBL" id="JAXQPW010000004">
    <property type="protein sequence ID" value="MDZ5662343.1"/>
    <property type="molecule type" value="Genomic_DNA"/>
</dbReference>
<reference evidence="6 7" key="1">
    <citation type="submission" date="2023-11" db="EMBL/GenBank/DDBJ databases">
        <title>Novel species in genus Nocardioides.</title>
        <authorList>
            <person name="Zhou H."/>
        </authorList>
    </citation>
    <scope>NUCLEOTIDE SEQUENCE [LARGE SCALE GENOMIC DNA]</scope>
    <source>
        <strain evidence="6 7">S-58</strain>
    </source>
</reference>
<dbReference type="Proteomes" id="UP001291999">
    <property type="component" value="Unassembled WGS sequence"/>
</dbReference>
<feature type="domain" description="Response regulatory" evidence="5">
    <location>
        <begin position="3"/>
        <end position="119"/>
    </location>
</feature>
<evidence type="ECO:0000259" key="4">
    <source>
        <dbReference type="PROSITE" id="PS50043"/>
    </source>
</evidence>